<dbReference type="Pfam" id="PF00413">
    <property type="entry name" value="Peptidase_M10"/>
    <property type="match status" value="1"/>
</dbReference>
<reference evidence="7 8" key="1">
    <citation type="journal article" date="2015" name="Genome Announc.">
        <title>Expanding the biotechnology potential of lactobacilli through comparative genomics of 213 strains and associated genera.</title>
        <authorList>
            <person name="Sun Z."/>
            <person name="Harris H.M."/>
            <person name="McCann A."/>
            <person name="Guo C."/>
            <person name="Argimon S."/>
            <person name="Zhang W."/>
            <person name="Yang X."/>
            <person name="Jeffery I.B."/>
            <person name="Cooney J.C."/>
            <person name="Kagawa T.F."/>
            <person name="Liu W."/>
            <person name="Song Y."/>
            <person name="Salvetti E."/>
            <person name="Wrobel A."/>
            <person name="Rasinkangas P."/>
            <person name="Parkhill J."/>
            <person name="Rea M.C."/>
            <person name="O'Sullivan O."/>
            <person name="Ritari J."/>
            <person name="Douillard F.P."/>
            <person name="Paul Ross R."/>
            <person name="Yang R."/>
            <person name="Briner A.E."/>
            <person name="Felis G.E."/>
            <person name="de Vos W.M."/>
            <person name="Barrangou R."/>
            <person name="Klaenhammer T.R."/>
            <person name="Caufield P.W."/>
            <person name="Cui Y."/>
            <person name="Zhang H."/>
            <person name="O'Toole P.W."/>
        </authorList>
    </citation>
    <scope>NUCLEOTIDE SEQUENCE [LARGE SCALE GENOMIC DNA]</scope>
    <source>
        <strain evidence="7 8">DSM 18527</strain>
    </source>
</reference>
<keyword evidence="2" id="KW-0479">Metal-binding</keyword>
<gene>
    <name evidence="7" type="ORF">FC83_GL001518</name>
</gene>
<protein>
    <recommendedName>
        <fullName evidence="6">Peptidase M10 metallopeptidase domain-containing protein</fullName>
    </recommendedName>
</protein>
<evidence type="ECO:0000256" key="2">
    <source>
        <dbReference type="ARBA" id="ARBA00022723"/>
    </source>
</evidence>
<proteinExistence type="predicted"/>
<feature type="domain" description="Peptidase M10 metallopeptidase" evidence="6">
    <location>
        <begin position="325"/>
        <end position="372"/>
    </location>
</feature>
<evidence type="ECO:0000256" key="5">
    <source>
        <dbReference type="SAM" id="SignalP"/>
    </source>
</evidence>
<dbReference type="GO" id="GO:0004222">
    <property type="term" value="F:metalloendopeptidase activity"/>
    <property type="evidence" value="ECO:0007669"/>
    <property type="project" value="InterPro"/>
</dbReference>
<evidence type="ECO:0000256" key="1">
    <source>
        <dbReference type="ARBA" id="ARBA00022670"/>
    </source>
</evidence>
<feature type="signal peptide" evidence="5">
    <location>
        <begin position="1"/>
        <end position="27"/>
    </location>
</feature>
<dbReference type="Gene3D" id="3.40.390.10">
    <property type="entry name" value="Collagenase (Catalytic Domain)"/>
    <property type="match status" value="1"/>
</dbReference>
<dbReference type="Proteomes" id="UP000051236">
    <property type="component" value="Unassembled WGS sequence"/>
</dbReference>
<dbReference type="InterPro" id="IPR001818">
    <property type="entry name" value="Pept_M10_metallopeptidase"/>
</dbReference>
<dbReference type="PATRIC" id="fig|1423734.3.peg.1536"/>
<keyword evidence="3" id="KW-0378">Hydrolase</keyword>
<keyword evidence="8" id="KW-1185">Reference proteome</keyword>
<organism evidence="7 8">
    <name type="scientific">Agrilactobacillus composti DSM 18527 = JCM 14202</name>
    <dbReference type="NCBI Taxonomy" id="1423734"/>
    <lineage>
        <taxon>Bacteria</taxon>
        <taxon>Bacillati</taxon>
        <taxon>Bacillota</taxon>
        <taxon>Bacilli</taxon>
        <taxon>Lactobacillales</taxon>
        <taxon>Lactobacillaceae</taxon>
        <taxon>Agrilactobacillus</taxon>
    </lineage>
</organism>
<evidence type="ECO:0000313" key="7">
    <source>
        <dbReference type="EMBL" id="KRM30387.1"/>
    </source>
</evidence>
<accession>X0PPC2</accession>
<dbReference type="GO" id="GO:0006508">
    <property type="term" value="P:proteolysis"/>
    <property type="evidence" value="ECO:0007669"/>
    <property type="project" value="UniProtKB-KW"/>
</dbReference>
<name>X0PPC2_9LACO</name>
<dbReference type="InterPro" id="IPR024079">
    <property type="entry name" value="MetalloPept_cat_dom_sf"/>
</dbReference>
<evidence type="ECO:0000256" key="3">
    <source>
        <dbReference type="ARBA" id="ARBA00022801"/>
    </source>
</evidence>
<keyword evidence="4" id="KW-0862">Zinc</keyword>
<dbReference type="GO" id="GO:0008270">
    <property type="term" value="F:zinc ion binding"/>
    <property type="evidence" value="ECO:0007669"/>
    <property type="project" value="InterPro"/>
</dbReference>
<dbReference type="EMBL" id="AZGA01000088">
    <property type="protein sequence ID" value="KRM30387.1"/>
    <property type="molecule type" value="Genomic_DNA"/>
</dbReference>
<comment type="caution">
    <text evidence="7">The sequence shown here is derived from an EMBL/GenBank/DDBJ whole genome shotgun (WGS) entry which is preliminary data.</text>
</comment>
<dbReference type="GO" id="GO:0031012">
    <property type="term" value="C:extracellular matrix"/>
    <property type="evidence" value="ECO:0007669"/>
    <property type="project" value="InterPro"/>
</dbReference>
<evidence type="ECO:0000313" key="8">
    <source>
        <dbReference type="Proteomes" id="UP000051236"/>
    </source>
</evidence>
<evidence type="ECO:0000256" key="4">
    <source>
        <dbReference type="ARBA" id="ARBA00022833"/>
    </source>
</evidence>
<dbReference type="OrthoDB" id="2148705at2"/>
<dbReference type="STRING" id="1423734.FC83_GL001518"/>
<evidence type="ECO:0000259" key="6">
    <source>
        <dbReference type="Pfam" id="PF00413"/>
    </source>
</evidence>
<dbReference type="RefSeq" id="WP_035451366.1">
    <property type="nucleotide sequence ID" value="NZ_AZGA01000088.1"/>
</dbReference>
<sequence>MFQKKIMRHILLLAAAFIALGAPLAGIAPLGSTAPQVAQAAENTTTGTILGDQVLYTGYGPTAQPSRVLPNQSRWQVFYAVVAEDGQQWFNLGGNQFVKDAGMVLDQYYWIPVKTAQELLEATPATVTTTQAVTLYQNWGAAAVPIRQLPAGQWLVTAGANIEGQGIWYQVGNNEWVKPNVGTSTGNFAKLPLINGNPLVAGASPIGHQYVDKTMYYRIDSTTPAAKVALFNRAISAINALGIVQVKPAAGSGYKADTVLYYTNADNLGTNPDGTIDGGLGSQAIDIVHLKNGVINHSKEYEGSGIAAVINPKDEFSDPVVYHNMLHELGHALGLDHNKFPGSIMYPVTDANAGWADPATDPDYAQALKALYNE</sequence>
<keyword evidence="1" id="KW-0645">Protease</keyword>
<feature type="chain" id="PRO_5039681896" description="Peptidase M10 metallopeptidase domain-containing protein" evidence="5">
    <location>
        <begin position="28"/>
        <end position="374"/>
    </location>
</feature>
<dbReference type="AlphaFoldDB" id="X0PPC2"/>
<keyword evidence="5" id="KW-0732">Signal</keyword>
<dbReference type="SUPFAM" id="SSF55486">
    <property type="entry name" value="Metalloproteases ('zincins'), catalytic domain"/>
    <property type="match status" value="1"/>
</dbReference>